<feature type="repeat" description="PPR" evidence="3">
    <location>
        <begin position="414"/>
        <end position="448"/>
    </location>
</feature>
<dbReference type="PANTHER" id="PTHR47926:SF468">
    <property type="entry name" value="PENTATRICOPEPTIDE REPEAT-CONTAINING PROTEIN"/>
    <property type="match status" value="1"/>
</dbReference>
<dbReference type="Proteomes" id="UP000008022">
    <property type="component" value="Unassembled WGS sequence"/>
</dbReference>
<evidence type="ECO:0000256" key="2">
    <source>
        <dbReference type="ARBA" id="ARBA00022946"/>
    </source>
</evidence>
<feature type="repeat" description="PPR" evidence="3">
    <location>
        <begin position="352"/>
        <end position="386"/>
    </location>
</feature>
<feature type="repeat" description="PPR" evidence="3">
    <location>
        <begin position="515"/>
        <end position="549"/>
    </location>
</feature>
<dbReference type="FunFam" id="1.25.40.10:FF:000888">
    <property type="entry name" value="Pentatricopeptide repeat-containing protein"/>
    <property type="match status" value="1"/>
</dbReference>
<dbReference type="eggNOG" id="KOG4197">
    <property type="taxonomic scope" value="Eukaryota"/>
</dbReference>
<evidence type="ECO:0000256" key="1">
    <source>
        <dbReference type="ARBA" id="ARBA00022737"/>
    </source>
</evidence>
<feature type="repeat" description="PPR" evidence="3">
    <location>
        <begin position="290"/>
        <end position="324"/>
    </location>
</feature>
<dbReference type="OMA" id="KNHEIAW"/>
<dbReference type="GO" id="GO:0009451">
    <property type="term" value="P:RNA modification"/>
    <property type="evidence" value="ECO:0007669"/>
    <property type="project" value="InterPro"/>
</dbReference>
<proteinExistence type="predicted"/>
<dbReference type="InterPro" id="IPR002885">
    <property type="entry name" value="PPR_rpt"/>
</dbReference>
<dbReference type="Pfam" id="PF12854">
    <property type="entry name" value="PPR_1"/>
    <property type="match status" value="1"/>
</dbReference>
<dbReference type="InterPro" id="IPR011990">
    <property type="entry name" value="TPR-like_helical_dom_sf"/>
</dbReference>
<evidence type="ECO:0008006" key="6">
    <source>
        <dbReference type="Google" id="ProtNLM"/>
    </source>
</evidence>
<keyword evidence="1" id="KW-0677">Repeat</keyword>
<keyword evidence="2" id="KW-0809">Transit peptide</keyword>
<sequence>MAAAKLTASAVFRSNQELTSLARSGQLAAARRLFEEMPRRNVVSYNAMVSALAHHGRLAEARRLFDEMPRRNPVSWNTMMVACSQHGRVEDARGLFDAMPARNEYSWTIMVSCYVRAGELTLARELLDRMPGEKCAACYNTMISGYAKNGRFEDAIALLQEMPAPDIVSWNSVLGGLIRNEEISRSVQFFDEMPDKDLVSWNLMLEGYVRAGDLDVASAFFSRIPSPNVISWVNLVNGYCQAGRMGEARELFDRMPERNVVAWNVLLSGYVQFSQVEAAYNLFIEMPEKNSISWTTMVSGFVRSGKLQEAKDVLSKMPSDNVGAKTALMHGYLKSNLIDDARQLFDGIVVRDAVCWNTMISGYVQCGMLDEAMVLFQQMPNKDMISWNTMIAGCAQGGQIRKAASIFRKMKRRNTVSWNSIISGFVQNGLFVEALQHFMLMRRDAKSADWCTYACCLSASANLATLQIGRQFHSLLVRTGFISDSSPGNALISAYAKCGRMLEARQVFDEMVVQDIVSWNALIDGYASNGNGSEVIAVFREMEANSVRPDEITLVVVLSACSHAGLIDEGLHFFNSMIKLYSLKPVAEHYTCMVDLLGRAGRLREAFELVQGMQIQPNAGVWGALLGACRVHKNHEIAWLAAEKLFELEPCKASNYVLLSNICVEAGKWDDADKVRVLMKESILRSCNIHISNKMLDNSGYRCYGASWKPRHCLWKWQEQKDFKALLELSLEFGSKKDDAVQQYDDHGLMDGRPVADSLLYSVVPTTMGRDGLQAPSTDSSGANGWCTARVNVGNFATAHACDAWLTIQGRWEWCSATKWRQRDSWRGALASLSASTNSRSDRYNLA</sequence>
<dbReference type="Gramene" id="ORUFI12G09960.1">
    <property type="protein sequence ID" value="ORUFI12G09960.1"/>
    <property type="gene ID" value="ORUFI12G09960"/>
</dbReference>
<evidence type="ECO:0000313" key="5">
    <source>
        <dbReference type="Proteomes" id="UP000008022"/>
    </source>
</evidence>
<protein>
    <recommendedName>
        <fullName evidence="6">Pentatricopeptide repeat-containing protein</fullName>
    </recommendedName>
</protein>
<feature type="repeat" description="PPR" evidence="3">
    <location>
        <begin position="41"/>
        <end position="75"/>
    </location>
</feature>
<reference evidence="4" key="2">
    <citation type="submission" date="2015-06" db="UniProtKB">
        <authorList>
            <consortium name="EnsemblPlants"/>
        </authorList>
    </citation>
    <scope>IDENTIFICATION</scope>
</reference>
<evidence type="ECO:0000256" key="3">
    <source>
        <dbReference type="PROSITE-ProRule" id="PRU00708"/>
    </source>
</evidence>
<accession>A0A0E0RG47</accession>
<feature type="repeat" description="PPR" evidence="3">
    <location>
        <begin position="135"/>
        <end position="169"/>
    </location>
</feature>
<evidence type="ECO:0000313" key="4">
    <source>
        <dbReference type="EnsemblPlants" id="ORUFI12G09960.1"/>
    </source>
</evidence>
<dbReference type="PANTHER" id="PTHR47926">
    <property type="entry name" value="PENTATRICOPEPTIDE REPEAT-CONTAINING PROTEIN"/>
    <property type="match status" value="1"/>
</dbReference>
<dbReference type="EnsemblPlants" id="ORUFI12G09960.1">
    <property type="protein sequence ID" value="ORUFI12G09960.1"/>
    <property type="gene ID" value="ORUFI12G09960"/>
</dbReference>
<keyword evidence="5" id="KW-1185">Reference proteome</keyword>
<dbReference type="Pfam" id="PF01535">
    <property type="entry name" value="PPR"/>
    <property type="match status" value="15"/>
</dbReference>
<feature type="repeat" description="PPR" evidence="3">
    <location>
        <begin position="103"/>
        <end position="133"/>
    </location>
</feature>
<dbReference type="InterPro" id="IPR046960">
    <property type="entry name" value="PPR_At4g14850-like_plant"/>
</dbReference>
<dbReference type="Pfam" id="PF13041">
    <property type="entry name" value="PPR_2"/>
    <property type="match status" value="1"/>
</dbReference>
<dbReference type="FunFam" id="1.25.40.10:FF:000644">
    <property type="entry name" value="Os12g0289800 protein"/>
    <property type="match status" value="1"/>
</dbReference>
<dbReference type="InterPro" id="IPR046848">
    <property type="entry name" value="E_motif"/>
</dbReference>
<dbReference type="AlphaFoldDB" id="A0A0E0RG47"/>
<organism evidence="4 5">
    <name type="scientific">Oryza rufipogon</name>
    <name type="common">Brownbeard rice</name>
    <name type="synonym">Asian wild rice</name>
    <dbReference type="NCBI Taxonomy" id="4529"/>
    <lineage>
        <taxon>Eukaryota</taxon>
        <taxon>Viridiplantae</taxon>
        <taxon>Streptophyta</taxon>
        <taxon>Embryophyta</taxon>
        <taxon>Tracheophyta</taxon>
        <taxon>Spermatophyta</taxon>
        <taxon>Magnoliopsida</taxon>
        <taxon>Liliopsida</taxon>
        <taxon>Poales</taxon>
        <taxon>Poaceae</taxon>
        <taxon>BOP clade</taxon>
        <taxon>Oryzoideae</taxon>
        <taxon>Oryzeae</taxon>
        <taxon>Oryzinae</taxon>
        <taxon>Oryza</taxon>
    </lineage>
</organism>
<dbReference type="NCBIfam" id="TIGR00756">
    <property type="entry name" value="PPR"/>
    <property type="match status" value="12"/>
</dbReference>
<dbReference type="STRING" id="4529.A0A0E0RG47"/>
<dbReference type="Gene3D" id="1.25.40.10">
    <property type="entry name" value="Tetratricopeptide repeat domain"/>
    <property type="match status" value="7"/>
</dbReference>
<dbReference type="PROSITE" id="PS51375">
    <property type="entry name" value="PPR"/>
    <property type="match status" value="10"/>
</dbReference>
<dbReference type="SUPFAM" id="SSF48452">
    <property type="entry name" value="TPR-like"/>
    <property type="match status" value="1"/>
</dbReference>
<reference evidence="5" key="1">
    <citation type="submission" date="2013-06" db="EMBL/GenBank/DDBJ databases">
        <authorList>
            <person name="Zhao Q."/>
        </authorList>
    </citation>
    <scope>NUCLEOTIDE SEQUENCE</scope>
    <source>
        <strain evidence="5">cv. W1943</strain>
    </source>
</reference>
<feature type="repeat" description="PPR" evidence="3">
    <location>
        <begin position="484"/>
        <end position="514"/>
    </location>
</feature>
<dbReference type="FunFam" id="1.25.40.10:FF:000682">
    <property type="entry name" value="Pentatricopeptide repeat-containing protein At3g16610"/>
    <property type="match status" value="1"/>
</dbReference>
<dbReference type="FunFam" id="1.25.40.10:FF:001803">
    <property type="entry name" value="Os12g0289800 protein"/>
    <property type="match status" value="1"/>
</dbReference>
<dbReference type="GO" id="GO:0003723">
    <property type="term" value="F:RNA binding"/>
    <property type="evidence" value="ECO:0007669"/>
    <property type="project" value="InterPro"/>
</dbReference>
<feature type="repeat" description="PPR" evidence="3">
    <location>
        <begin position="228"/>
        <end position="262"/>
    </location>
</feature>
<name>A0A0E0RG47_ORYRU</name>
<feature type="repeat" description="PPR" evidence="3">
    <location>
        <begin position="197"/>
        <end position="227"/>
    </location>
</feature>
<dbReference type="Pfam" id="PF20431">
    <property type="entry name" value="E_motif"/>
    <property type="match status" value="1"/>
</dbReference>
<dbReference type="FunFam" id="1.25.40.10:FF:000809">
    <property type="entry name" value="Os12g0289800 protein"/>
    <property type="match status" value="1"/>
</dbReference>